<feature type="DNA-binding region" description="Fork-head" evidence="4">
    <location>
        <begin position="212"/>
        <end position="304"/>
    </location>
</feature>
<dbReference type="PRINTS" id="PR00053">
    <property type="entry name" value="FORKHEAD"/>
</dbReference>
<dbReference type="GO" id="GO:0000978">
    <property type="term" value="F:RNA polymerase II cis-regulatory region sequence-specific DNA binding"/>
    <property type="evidence" value="ECO:0007669"/>
    <property type="project" value="TreeGrafter"/>
</dbReference>
<dbReference type="InterPro" id="IPR036388">
    <property type="entry name" value="WH-like_DNA-bd_sf"/>
</dbReference>
<evidence type="ECO:0000259" key="6">
    <source>
        <dbReference type="PROSITE" id="PS50039"/>
    </source>
</evidence>
<dbReference type="EMBL" id="CAJHJT010000023">
    <property type="protein sequence ID" value="CAD7001587.1"/>
    <property type="molecule type" value="Genomic_DNA"/>
</dbReference>
<keyword evidence="2 4" id="KW-0238">DNA-binding</keyword>
<dbReference type="SUPFAM" id="SSF46785">
    <property type="entry name" value="Winged helix' DNA-binding domain"/>
    <property type="match status" value="1"/>
</dbReference>
<dbReference type="InterPro" id="IPR030456">
    <property type="entry name" value="TF_fork_head_CS_2"/>
</dbReference>
<dbReference type="SMART" id="SM00339">
    <property type="entry name" value="FH"/>
    <property type="match status" value="1"/>
</dbReference>
<dbReference type="GO" id="GO:0030154">
    <property type="term" value="P:cell differentiation"/>
    <property type="evidence" value="ECO:0007669"/>
    <property type="project" value="TreeGrafter"/>
</dbReference>
<evidence type="ECO:0000313" key="8">
    <source>
        <dbReference type="Proteomes" id="UP000606786"/>
    </source>
</evidence>
<dbReference type="Pfam" id="PF00250">
    <property type="entry name" value="Forkhead"/>
    <property type="match status" value="1"/>
</dbReference>
<sequence length="835" mass="93723">MQIINTTSSNGSTALNTTVLAKSMDTTTKYLDSNVIKYIPSSHDVAFPCNSDTKKAIFVSSESMPLRQITQRSQLPLTSPVVSASFMNFQDVQSDNIVLIPTPNTLEQYHLQLYNYALSIERLRCPQYTTAAAMSAGSYANGATTDVHLFVNEENKTTFGSVEVETESSYPSAIAKVRSGRPFAPTTITHGNRLALSMSLFPQRIFHPEEPKPQYSYIGLIAMAILNSAETKLVLADIYQYILDHYPYFRARGPGWRNSIRHNLSLNDCFIKSGRSTNGKGHYWAIHPANIDDFRKGDFRRRKAQRKVRKHMGLSLDDAGTDSPSPPLLDLRSAPLTATNVLSLEPTRNSVPTPGFTIPHIPQSISCLSQINHPIFQMPSSLVSLPHHIQQQQQQFQDHYFGAAIMEQYTCIPPAASYNNRHSIDMQQQEDHHSSNNQFYTQLTNNNASQSRPQEELSDTNKNSKLSFINQAATTTSITPHSSTNAIAHLYSQTRKRQFDVASLLAPDCKHFVNKVTAKDQQITTLHHTILKKATQESGKECTQYLYNPIDSVQPGQQQFFTHSSSQNQIISSLELKENCEQEQDEIDVVANDNDEHSKHRLSSVGNNNDNDDDDPHDIALEKKQQKHTFDIATKISACSSTVAQICVDNESKFPNVDTALPKSADMLRNQQPLQNAVFEWHMLPRFPVNQQDMGDYCSTKFISATTLSIPTSTVRPSSLSSTIDNNSEENHSKLGNFHEDLDAHKQSSISKNNVTQRNQHVRRIIQHLHQKQQKQDINDDVGKLGNEKSQAYGLYYDTCMAAAAARHISSLQLASIQGQRHVKLQHEMQQKKAE</sequence>
<comment type="caution">
    <text evidence="7">The sequence shown here is derived from an EMBL/GenBank/DDBJ whole genome shotgun (WGS) entry which is preliminary data.</text>
</comment>
<accession>A0A811UV40</accession>
<feature type="region of interest" description="Disordered" evidence="5">
    <location>
        <begin position="592"/>
        <end position="618"/>
    </location>
</feature>
<gene>
    <name evidence="7" type="ORF">CCAP1982_LOCUS10081</name>
</gene>
<evidence type="ECO:0000256" key="4">
    <source>
        <dbReference type="PROSITE-ProRule" id="PRU00089"/>
    </source>
</evidence>
<evidence type="ECO:0000256" key="2">
    <source>
        <dbReference type="ARBA" id="ARBA00023125"/>
    </source>
</evidence>
<dbReference type="GO" id="GO:0009653">
    <property type="term" value="P:anatomical structure morphogenesis"/>
    <property type="evidence" value="ECO:0007669"/>
    <property type="project" value="TreeGrafter"/>
</dbReference>
<organism evidence="7 8">
    <name type="scientific">Ceratitis capitata</name>
    <name type="common">Mediterranean fruit fly</name>
    <name type="synonym">Tephritis capitata</name>
    <dbReference type="NCBI Taxonomy" id="7213"/>
    <lineage>
        <taxon>Eukaryota</taxon>
        <taxon>Metazoa</taxon>
        <taxon>Ecdysozoa</taxon>
        <taxon>Arthropoda</taxon>
        <taxon>Hexapoda</taxon>
        <taxon>Insecta</taxon>
        <taxon>Pterygota</taxon>
        <taxon>Neoptera</taxon>
        <taxon>Endopterygota</taxon>
        <taxon>Diptera</taxon>
        <taxon>Brachycera</taxon>
        <taxon>Muscomorpha</taxon>
        <taxon>Tephritoidea</taxon>
        <taxon>Tephritidae</taxon>
        <taxon>Ceratitis</taxon>
        <taxon>Ceratitis</taxon>
    </lineage>
</organism>
<evidence type="ECO:0000256" key="5">
    <source>
        <dbReference type="SAM" id="MobiDB-lite"/>
    </source>
</evidence>
<keyword evidence="1" id="KW-0217">Developmental protein</keyword>
<keyword evidence="8" id="KW-1185">Reference proteome</keyword>
<dbReference type="OrthoDB" id="5954824at2759"/>
<dbReference type="PANTHER" id="PTHR11829:SF343">
    <property type="entry name" value="FORK-HEAD DOMAIN-CONTAINING PROTEIN"/>
    <property type="match status" value="1"/>
</dbReference>
<evidence type="ECO:0000313" key="7">
    <source>
        <dbReference type="EMBL" id="CAD7001587.1"/>
    </source>
</evidence>
<protein>
    <submittedName>
        <fullName evidence="7">(Mediterranean fruit fly) hypothetical protein</fullName>
    </submittedName>
</protein>
<dbReference type="InterPro" id="IPR050211">
    <property type="entry name" value="FOX_domain-containing"/>
</dbReference>
<dbReference type="PROSITE" id="PS50039">
    <property type="entry name" value="FORK_HEAD_3"/>
    <property type="match status" value="1"/>
</dbReference>
<dbReference type="InterPro" id="IPR047519">
    <property type="entry name" value="FH_FOXQ2-like"/>
</dbReference>
<evidence type="ECO:0000256" key="3">
    <source>
        <dbReference type="ARBA" id="ARBA00023242"/>
    </source>
</evidence>
<dbReference type="AlphaFoldDB" id="A0A811UV40"/>
<dbReference type="FunFam" id="1.10.10.10:FF:000352">
    <property type="entry name" value="Forkhead box Q2"/>
    <property type="match status" value="1"/>
</dbReference>
<dbReference type="PROSITE" id="PS00658">
    <property type="entry name" value="FORK_HEAD_2"/>
    <property type="match status" value="1"/>
</dbReference>
<dbReference type="GO" id="GO:0005634">
    <property type="term" value="C:nucleus"/>
    <property type="evidence" value="ECO:0007669"/>
    <property type="project" value="UniProtKB-SubCell"/>
</dbReference>
<dbReference type="Gene3D" id="1.10.10.10">
    <property type="entry name" value="Winged helix-like DNA-binding domain superfamily/Winged helix DNA-binding domain"/>
    <property type="match status" value="1"/>
</dbReference>
<dbReference type="InterPro" id="IPR018122">
    <property type="entry name" value="TF_fork_head_CS_1"/>
</dbReference>
<dbReference type="PANTHER" id="PTHR11829">
    <property type="entry name" value="FORKHEAD BOX PROTEIN"/>
    <property type="match status" value="1"/>
</dbReference>
<feature type="domain" description="Fork-head" evidence="6">
    <location>
        <begin position="212"/>
        <end position="304"/>
    </location>
</feature>
<evidence type="ECO:0000256" key="1">
    <source>
        <dbReference type="ARBA" id="ARBA00022473"/>
    </source>
</evidence>
<dbReference type="GO" id="GO:0000981">
    <property type="term" value="F:DNA-binding transcription factor activity, RNA polymerase II-specific"/>
    <property type="evidence" value="ECO:0007669"/>
    <property type="project" value="TreeGrafter"/>
</dbReference>
<comment type="subcellular location">
    <subcellularLocation>
        <location evidence="4">Nucleus</location>
    </subcellularLocation>
</comment>
<proteinExistence type="predicted"/>
<dbReference type="CDD" id="cd20035">
    <property type="entry name" value="FH_FOXQ2-like"/>
    <property type="match status" value="1"/>
</dbReference>
<keyword evidence="3 4" id="KW-0539">Nucleus</keyword>
<name>A0A811UV40_CERCA</name>
<dbReference type="InterPro" id="IPR036390">
    <property type="entry name" value="WH_DNA-bd_sf"/>
</dbReference>
<dbReference type="Proteomes" id="UP000606786">
    <property type="component" value="Unassembled WGS sequence"/>
</dbReference>
<dbReference type="PROSITE" id="PS00657">
    <property type="entry name" value="FORK_HEAD_1"/>
    <property type="match status" value="1"/>
</dbReference>
<reference evidence="7" key="1">
    <citation type="submission" date="2020-11" db="EMBL/GenBank/DDBJ databases">
        <authorList>
            <person name="Whitehead M."/>
        </authorList>
    </citation>
    <scope>NUCLEOTIDE SEQUENCE</scope>
    <source>
        <strain evidence="7">EGII</strain>
    </source>
</reference>
<dbReference type="InterPro" id="IPR001766">
    <property type="entry name" value="Fork_head_dom"/>
</dbReference>